<dbReference type="AlphaFoldDB" id="A0A447NV04"/>
<proteinExistence type="predicted"/>
<protein>
    <submittedName>
        <fullName evidence="1">Cyclopropane-fatty-acyl-phospholipid synthase</fullName>
        <ecNumber evidence="1">2.1.1.79</ecNumber>
    </submittedName>
</protein>
<organism evidence="1 2">
    <name type="scientific">Salmonella enterica subsp. enterica serovar Sanjuan</name>
    <dbReference type="NCBI Taxonomy" id="1160765"/>
    <lineage>
        <taxon>Bacteria</taxon>
        <taxon>Pseudomonadati</taxon>
        <taxon>Pseudomonadota</taxon>
        <taxon>Gammaproteobacteria</taxon>
        <taxon>Enterobacterales</taxon>
        <taxon>Enterobacteriaceae</taxon>
        <taxon>Salmonella</taxon>
    </lineage>
</organism>
<dbReference type="GO" id="GO:0032259">
    <property type="term" value="P:methylation"/>
    <property type="evidence" value="ECO:0007669"/>
    <property type="project" value="UniProtKB-KW"/>
</dbReference>
<evidence type="ECO:0000313" key="2">
    <source>
        <dbReference type="Proteomes" id="UP000276345"/>
    </source>
</evidence>
<sequence length="57" mass="6469">MSSSCIEEVSVPDDNWYRIANELLSRADITINGSARLTFVLRIPIFLNASSRKVRWG</sequence>
<keyword evidence="1" id="KW-0808">Transferase</keyword>
<dbReference type="EC" id="2.1.1.79" evidence="1"/>
<dbReference type="Proteomes" id="UP000276345">
    <property type="component" value="Chromosome"/>
</dbReference>
<reference evidence="1 2" key="1">
    <citation type="submission" date="2018-12" db="EMBL/GenBank/DDBJ databases">
        <authorList>
            <consortium name="Pathogen Informatics"/>
        </authorList>
    </citation>
    <scope>NUCLEOTIDE SEQUENCE [LARGE SCALE GENOMIC DNA]</scope>
    <source>
        <strain evidence="1 2">NCTC7406</strain>
    </source>
</reference>
<accession>A0A447NV04</accession>
<evidence type="ECO:0000313" key="1">
    <source>
        <dbReference type="EMBL" id="VEA07125.1"/>
    </source>
</evidence>
<gene>
    <name evidence="1" type="primary">cfa_1</name>
    <name evidence="1" type="ORF">NCTC7406_02824</name>
</gene>
<dbReference type="GO" id="GO:0008825">
    <property type="term" value="F:cyclopropane-fatty-acyl-phospholipid synthase activity"/>
    <property type="evidence" value="ECO:0007669"/>
    <property type="project" value="UniProtKB-EC"/>
</dbReference>
<dbReference type="EMBL" id="LR134142">
    <property type="protein sequence ID" value="VEA07125.1"/>
    <property type="molecule type" value="Genomic_DNA"/>
</dbReference>
<name>A0A447NV04_SALET</name>
<keyword evidence="1" id="KW-0489">Methyltransferase</keyword>